<dbReference type="EMBL" id="LAZR01010350">
    <property type="protein sequence ID" value="KKM67431.1"/>
    <property type="molecule type" value="Genomic_DNA"/>
</dbReference>
<proteinExistence type="predicted"/>
<sequence length="93" mass="11386">MVEDDLHDVGLFDYYNRKGHIDHPSKVHHWQLGLGIWYLSEMLNLVNFFFPFEKQIKKKAQLQQEINKLKQLKLNYDNPEKVYKNRQNPFRRL</sequence>
<name>A0A0F9JYA7_9ZZZZ</name>
<evidence type="ECO:0000313" key="2">
    <source>
        <dbReference type="EMBL" id="KKM67431.1"/>
    </source>
</evidence>
<evidence type="ECO:0000256" key="1">
    <source>
        <dbReference type="SAM" id="Phobius"/>
    </source>
</evidence>
<organism evidence="2">
    <name type="scientific">marine sediment metagenome</name>
    <dbReference type="NCBI Taxonomy" id="412755"/>
    <lineage>
        <taxon>unclassified sequences</taxon>
        <taxon>metagenomes</taxon>
        <taxon>ecological metagenomes</taxon>
    </lineage>
</organism>
<feature type="transmembrane region" description="Helical" evidence="1">
    <location>
        <begin position="30"/>
        <end position="50"/>
    </location>
</feature>
<reference evidence="2" key="1">
    <citation type="journal article" date="2015" name="Nature">
        <title>Complex archaea that bridge the gap between prokaryotes and eukaryotes.</title>
        <authorList>
            <person name="Spang A."/>
            <person name="Saw J.H."/>
            <person name="Jorgensen S.L."/>
            <person name="Zaremba-Niedzwiedzka K."/>
            <person name="Martijn J."/>
            <person name="Lind A.E."/>
            <person name="van Eijk R."/>
            <person name="Schleper C."/>
            <person name="Guy L."/>
            <person name="Ettema T.J."/>
        </authorList>
    </citation>
    <scope>NUCLEOTIDE SEQUENCE</scope>
</reference>
<dbReference type="AlphaFoldDB" id="A0A0F9JYA7"/>
<gene>
    <name evidence="2" type="ORF">LCGC14_1471210</name>
</gene>
<accession>A0A0F9JYA7</accession>
<keyword evidence="1" id="KW-0812">Transmembrane</keyword>
<comment type="caution">
    <text evidence="2">The sequence shown here is derived from an EMBL/GenBank/DDBJ whole genome shotgun (WGS) entry which is preliminary data.</text>
</comment>
<keyword evidence="1" id="KW-1133">Transmembrane helix</keyword>
<protein>
    <submittedName>
        <fullName evidence="2">Uncharacterized protein</fullName>
    </submittedName>
</protein>
<keyword evidence="1" id="KW-0472">Membrane</keyword>